<dbReference type="EMBL" id="JAMYWD010000012">
    <property type="protein sequence ID" value="KAJ4953655.1"/>
    <property type="molecule type" value="Genomic_DNA"/>
</dbReference>
<evidence type="ECO:0000313" key="1">
    <source>
        <dbReference type="EMBL" id="KAJ4953655.1"/>
    </source>
</evidence>
<sequence length="151" mass="17144">MSVKMKALYHYYGRSTEKWVDLDKYGYMNVVYDMYNSILDYAEGKNITFKVSRVPPEGKPNIAIKSDTDVVNMLASSPEEDFFRLIAFDVQVSQEYSKDYTINRYPPSIASRDGKSGIQSSEVPEWITPTSKYVRPANKAPKVAVTRGGFS</sequence>
<dbReference type="AlphaFoldDB" id="A0A9Q0GUB5"/>
<evidence type="ECO:0000313" key="2">
    <source>
        <dbReference type="Proteomes" id="UP001141806"/>
    </source>
</evidence>
<organism evidence="1 2">
    <name type="scientific">Protea cynaroides</name>
    <dbReference type="NCBI Taxonomy" id="273540"/>
    <lineage>
        <taxon>Eukaryota</taxon>
        <taxon>Viridiplantae</taxon>
        <taxon>Streptophyta</taxon>
        <taxon>Embryophyta</taxon>
        <taxon>Tracheophyta</taxon>
        <taxon>Spermatophyta</taxon>
        <taxon>Magnoliopsida</taxon>
        <taxon>Proteales</taxon>
        <taxon>Proteaceae</taxon>
        <taxon>Protea</taxon>
    </lineage>
</organism>
<comment type="caution">
    <text evidence="1">The sequence shown here is derived from an EMBL/GenBank/DDBJ whole genome shotgun (WGS) entry which is preliminary data.</text>
</comment>
<name>A0A9Q0GUB5_9MAGN</name>
<gene>
    <name evidence="1" type="ORF">NE237_030487</name>
</gene>
<proteinExistence type="predicted"/>
<protein>
    <submittedName>
        <fullName evidence="1">Uncharacterized protein</fullName>
    </submittedName>
</protein>
<keyword evidence="2" id="KW-1185">Reference proteome</keyword>
<dbReference type="Proteomes" id="UP001141806">
    <property type="component" value="Unassembled WGS sequence"/>
</dbReference>
<accession>A0A9Q0GUB5</accession>
<reference evidence="1" key="1">
    <citation type="journal article" date="2023" name="Plant J.">
        <title>The genome of the king protea, Protea cynaroides.</title>
        <authorList>
            <person name="Chang J."/>
            <person name="Duong T.A."/>
            <person name="Schoeman C."/>
            <person name="Ma X."/>
            <person name="Roodt D."/>
            <person name="Barker N."/>
            <person name="Li Z."/>
            <person name="Van de Peer Y."/>
            <person name="Mizrachi E."/>
        </authorList>
    </citation>
    <scope>NUCLEOTIDE SEQUENCE</scope>
    <source>
        <tissue evidence="1">Young leaves</tissue>
    </source>
</reference>